<gene>
    <name evidence="2" type="ORF">M6B38_412520</name>
</gene>
<evidence type="ECO:0000313" key="3">
    <source>
        <dbReference type="Proteomes" id="UP001140949"/>
    </source>
</evidence>
<evidence type="ECO:0000313" key="2">
    <source>
        <dbReference type="EMBL" id="KAJ6817374.1"/>
    </source>
</evidence>
<feature type="chain" id="PRO_5043982678" evidence="1">
    <location>
        <begin position="37"/>
        <end position="70"/>
    </location>
</feature>
<dbReference type="EMBL" id="JANAVB010027997">
    <property type="protein sequence ID" value="KAJ6817374.1"/>
    <property type="molecule type" value="Genomic_DNA"/>
</dbReference>
<name>A0AAX6FLV3_IRIPA</name>
<organism evidence="2 3">
    <name type="scientific">Iris pallida</name>
    <name type="common">Sweet iris</name>
    <dbReference type="NCBI Taxonomy" id="29817"/>
    <lineage>
        <taxon>Eukaryota</taxon>
        <taxon>Viridiplantae</taxon>
        <taxon>Streptophyta</taxon>
        <taxon>Embryophyta</taxon>
        <taxon>Tracheophyta</taxon>
        <taxon>Spermatophyta</taxon>
        <taxon>Magnoliopsida</taxon>
        <taxon>Liliopsida</taxon>
        <taxon>Asparagales</taxon>
        <taxon>Iridaceae</taxon>
        <taxon>Iridoideae</taxon>
        <taxon>Irideae</taxon>
        <taxon>Iris</taxon>
    </lineage>
</organism>
<proteinExistence type="predicted"/>
<reference evidence="2" key="2">
    <citation type="submission" date="2023-04" db="EMBL/GenBank/DDBJ databases">
        <authorList>
            <person name="Bruccoleri R.E."/>
            <person name="Oakeley E.J."/>
            <person name="Faust A.-M."/>
            <person name="Dessus-Babus S."/>
            <person name="Altorfer M."/>
            <person name="Burckhardt D."/>
            <person name="Oertli M."/>
            <person name="Naumann U."/>
            <person name="Petersen F."/>
            <person name="Wong J."/>
        </authorList>
    </citation>
    <scope>NUCLEOTIDE SEQUENCE</scope>
    <source>
        <strain evidence="2">GSM-AAB239-AS_SAM_17_03QT</strain>
        <tissue evidence="2">Leaf</tissue>
    </source>
</reference>
<dbReference type="AlphaFoldDB" id="A0AAX6FLV3"/>
<sequence length="70" mass="7592">MITPPLSSNLPTVIHSRASTFMSFILLGSLLHCLQLASIPNEKSQNPLSNTIINRIIFKIVGLICSSDIA</sequence>
<keyword evidence="1" id="KW-0732">Signal</keyword>
<feature type="signal peptide" evidence="1">
    <location>
        <begin position="1"/>
        <end position="36"/>
    </location>
</feature>
<dbReference type="Proteomes" id="UP001140949">
    <property type="component" value="Unassembled WGS sequence"/>
</dbReference>
<protein>
    <submittedName>
        <fullName evidence="2">Pentatricopeptide repeat-containing protein</fullName>
    </submittedName>
</protein>
<evidence type="ECO:0000256" key="1">
    <source>
        <dbReference type="SAM" id="SignalP"/>
    </source>
</evidence>
<reference evidence="2" key="1">
    <citation type="journal article" date="2023" name="GigaByte">
        <title>Genome assembly of the bearded iris, Iris pallida Lam.</title>
        <authorList>
            <person name="Bruccoleri R.E."/>
            <person name="Oakeley E.J."/>
            <person name="Faust A.M.E."/>
            <person name="Altorfer M."/>
            <person name="Dessus-Babus S."/>
            <person name="Burckhardt D."/>
            <person name="Oertli M."/>
            <person name="Naumann U."/>
            <person name="Petersen F."/>
            <person name="Wong J."/>
        </authorList>
    </citation>
    <scope>NUCLEOTIDE SEQUENCE</scope>
    <source>
        <strain evidence="2">GSM-AAB239-AS_SAM_17_03QT</strain>
    </source>
</reference>
<comment type="caution">
    <text evidence="2">The sequence shown here is derived from an EMBL/GenBank/DDBJ whole genome shotgun (WGS) entry which is preliminary data.</text>
</comment>
<accession>A0AAX6FLV3</accession>
<keyword evidence="3" id="KW-1185">Reference proteome</keyword>